<sequence>MAILTYVIENPGSSNPVLHAAWCPNVGLVVSEVGLFMGCYTAMEQSKILYPNLKACLYCCAAVSQGEERLF</sequence>
<keyword evidence="2" id="KW-1185">Reference proteome</keyword>
<protein>
    <submittedName>
        <fullName evidence="1">Uncharacterized protein</fullName>
    </submittedName>
</protein>
<gene>
    <name evidence="1" type="ORF">TUM4438_45540</name>
</gene>
<evidence type="ECO:0000313" key="2">
    <source>
        <dbReference type="Proteomes" id="UP000887104"/>
    </source>
</evidence>
<dbReference type="EMBL" id="BPEY01000197">
    <property type="protein sequence ID" value="GIU52544.1"/>
    <property type="molecule type" value="Genomic_DNA"/>
</dbReference>
<comment type="caution">
    <text evidence="1">The sequence shown here is derived from an EMBL/GenBank/DDBJ whole genome shotgun (WGS) entry which is preliminary data.</text>
</comment>
<evidence type="ECO:0000313" key="1">
    <source>
        <dbReference type="EMBL" id="GIU52544.1"/>
    </source>
</evidence>
<name>A0ABQ4PRT7_9GAMM</name>
<dbReference type="Proteomes" id="UP000887104">
    <property type="component" value="Unassembled WGS sequence"/>
</dbReference>
<organism evidence="1 2">
    <name type="scientific">Shewanella sairae</name>
    <dbReference type="NCBI Taxonomy" id="190310"/>
    <lineage>
        <taxon>Bacteria</taxon>
        <taxon>Pseudomonadati</taxon>
        <taxon>Pseudomonadota</taxon>
        <taxon>Gammaproteobacteria</taxon>
        <taxon>Alteromonadales</taxon>
        <taxon>Shewanellaceae</taxon>
        <taxon>Shewanella</taxon>
    </lineage>
</organism>
<proteinExistence type="predicted"/>
<accession>A0ABQ4PRT7</accession>
<reference evidence="1" key="1">
    <citation type="submission" date="2021-05" db="EMBL/GenBank/DDBJ databases">
        <title>Molecular characterization for Shewanella algae harboring chromosomal blaOXA-55-like strains isolated from clinical and environment sample.</title>
        <authorList>
            <person name="Ohama Y."/>
            <person name="Aoki K."/>
            <person name="Harada S."/>
            <person name="Moriya K."/>
            <person name="Ishii Y."/>
            <person name="Tateda K."/>
        </authorList>
    </citation>
    <scope>NUCLEOTIDE SEQUENCE</scope>
    <source>
        <strain evidence="1">JCM 11563</strain>
    </source>
</reference>